<dbReference type="InParanoid" id="A0A369JXJ6"/>
<comment type="caution">
    <text evidence="8">The sequence shown here is derived from an EMBL/GenBank/DDBJ whole genome shotgun (WGS) entry which is preliminary data.</text>
</comment>
<name>A0A369JXJ6_HYPMA</name>
<dbReference type="InterPro" id="IPR002403">
    <property type="entry name" value="Cyt_P450_E_grp-IV"/>
</dbReference>
<accession>A0A369JXJ6</accession>
<dbReference type="InterPro" id="IPR050529">
    <property type="entry name" value="CYP450_sterol_14alpha_dmase"/>
</dbReference>
<organism evidence="8 9">
    <name type="scientific">Hypsizygus marmoreus</name>
    <name type="common">White beech mushroom</name>
    <name type="synonym">Agaricus marmoreus</name>
    <dbReference type="NCBI Taxonomy" id="39966"/>
    <lineage>
        <taxon>Eukaryota</taxon>
        <taxon>Fungi</taxon>
        <taxon>Dikarya</taxon>
        <taxon>Basidiomycota</taxon>
        <taxon>Agaricomycotina</taxon>
        <taxon>Agaricomycetes</taxon>
        <taxon>Agaricomycetidae</taxon>
        <taxon>Agaricales</taxon>
        <taxon>Tricholomatineae</taxon>
        <taxon>Lyophyllaceae</taxon>
        <taxon>Hypsizygus</taxon>
    </lineage>
</organism>
<keyword evidence="9" id="KW-1185">Reference proteome</keyword>
<dbReference type="PANTHER" id="PTHR24304:SF2">
    <property type="entry name" value="24-HYDROXYCHOLESTEROL 7-ALPHA-HYDROXYLASE"/>
    <property type="match status" value="1"/>
</dbReference>
<evidence type="ECO:0000256" key="7">
    <source>
        <dbReference type="SAM" id="Phobius"/>
    </source>
</evidence>
<dbReference type="PRINTS" id="PR00465">
    <property type="entry name" value="EP450IV"/>
</dbReference>
<dbReference type="InterPro" id="IPR036396">
    <property type="entry name" value="Cyt_P450_sf"/>
</dbReference>
<sequence>MDSISNLTSSYISGLAMDSSSPVPVSIAVAIFAMLVWTAVLPSSKNNIYELGGFSILTAWPFFTKRYDFLRDNFRKSGQRMFRFRVLQHRIVALSGELGRKVFFNDQSLDLPEGYRILMGGAPQLRDIEIDSDHAKISVLVKRLLHLLRKERVNNLLPTLFDDVQRRMSDWGDEGSINPFKELYELVVQMTVRLATCRELSEDKESISKLAKHYWTLEQSATPFALLLPWFPGRAKKAKKDATMKLYTLISGYVDLRRQSQHPTSDAIDVLIAQGDSNETIVGFVLGILFAGVINTGMNVCWILLYLGMYLDWKAKVSVEVQALISNHTDTVSSDPLHKRLSTIPMNAWEDEMPVLDSVIREILRLVVNPTFLRRNLTHDIMIDGVNIKKGDFLAYQASDMHANPEVYPNPEAFDPGRYDIGREEDKKVPMAFLGWGVGRHPCAGMRLAKLELKLVIALIFAGYEFEIVDKTGKRPMALPQPDKNDLLRARPLGEPCYMKFKRIAD</sequence>
<reference evidence="8" key="1">
    <citation type="submission" date="2018-04" db="EMBL/GenBank/DDBJ databases">
        <title>Whole genome sequencing of Hypsizygus marmoreus.</title>
        <authorList>
            <person name="Choi I.-G."/>
            <person name="Min B."/>
            <person name="Kim J.-G."/>
            <person name="Kim S."/>
            <person name="Oh Y.-L."/>
            <person name="Kong W.-S."/>
            <person name="Park H."/>
            <person name="Jeong J."/>
            <person name="Song E.-S."/>
        </authorList>
    </citation>
    <scope>NUCLEOTIDE SEQUENCE [LARGE SCALE GENOMIC DNA]</scope>
    <source>
        <strain evidence="8">51987-8</strain>
    </source>
</reference>
<dbReference type="Pfam" id="PF00067">
    <property type="entry name" value="p450"/>
    <property type="match status" value="1"/>
</dbReference>
<evidence type="ECO:0000256" key="4">
    <source>
        <dbReference type="ARBA" id="ARBA00022723"/>
    </source>
</evidence>
<keyword evidence="3 6" id="KW-0349">Heme</keyword>
<dbReference type="SUPFAM" id="SSF48264">
    <property type="entry name" value="Cytochrome P450"/>
    <property type="match status" value="1"/>
</dbReference>
<keyword evidence="5 6" id="KW-0408">Iron</keyword>
<dbReference type="CDD" id="cd00302">
    <property type="entry name" value="cytochrome_P450"/>
    <property type="match status" value="1"/>
</dbReference>
<keyword evidence="7" id="KW-0472">Membrane</keyword>
<dbReference type="GO" id="GO:0020037">
    <property type="term" value="F:heme binding"/>
    <property type="evidence" value="ECO:0007669"/>
    <property type="project" value="InterPro"/>
</dbReference>
<gene>
    <name evidence="8" type="primary">cyp51_1</name>
    <name evidence="8" type="ORF">Hypma_005054</name>
</gene>
<evidence type="ECO:0000313" key="8">
    <source>
        <dbReference type="EMBL" id="RDB27059.1"/>
    </source>
</evidence>
<dbReference type="InterPro" id="IPR001128">
    <property type="entry name" value="Cyt_P450"/>
</dbReference>
<evidence type="ECO:0000256" key="3">
    <source>
        <dbReference type="ARBA" id="ARBA00022617"/>
    </source>
</evidence>
<dbReference type="GO" id="GO:0008168">
    <property type="term" value="F:methyltransferase activity"/>
    <property type="evidence" value="ECO:0007669"/>
    <property type="project" value="UniProtKB-KW"/>
</dbReference>
<comment type="similarity">
    <text evidence="2">Belongs to the cytochrome P450 family.</text>
</comment>
<dbReference type="GO" id="GO:0032259">
    <property type="term" value="P:methylation"/>
    <property type="evidence" value="ECO:0007669"/>
    <property type="project" value="UniProtKB-KW"/>
</dbReference>
<keyword evidence="7" id="KW-0812">Transmembrane</keyword>
<dbReference type="GO" id="GO:0005506">
    <property type="term" value="F:iron ion binding"/>
    <property type="evidence" value="ECO:0007669"/>
    <property type="project" value="InterPro"/>
</dbReference>
<protein>
    <submittedName>
        <fullName evidence="8">Lanosterol 14-alpha demethylase</fullName>
    </submittedName>
</protein>
<feature type="binding site" description="axial binding residue" evidence="6">
    <location>
        <position position="443"/>
    </location>
    <ligand>
        <name>heme</name>
        <dbReference type="ChEBI" id="CHEBI:30413"/>
    </ligand>
    <ligandPart>
        <name>Fe</name>
        <dbReference type="ChEBI" id="CHEBI:18248"/>
    </ligandPart>
</feature>
<feature type="transmembrane region" description="Helical" evidence="7">
    <location>
        <begin position="20"/>
        <end position="40"/>
    </location>
</feature>
<keyword evidence="7" id="KW-1133">Transmembrane helix</keyword>
<dbReference type="AlphaFoldDB" id="A0A369JXJ6"/>
<dbReference type="STRING" id="39966.A0A369JXJ6"/>
<proteinExistence type="inferred from homology"/>
<evidence type="ECO:0000313" key="9">
    <source>
        <dbReference type="Proteomes" id="UP000076154"/>
    </source>
</evidence>
<dbReference type="GO" id="GO:0004497">
    <property type="term" value="F:monooxygenase activity"/>
    <property type="evidence" value="ECO:0007669"/>
    <property type="project" value="InterPro"/>
</dbReference>
<dbReference type="GO" id="GO:0016705">
    <property type="term" value="F:oxidoreductase activity, acting on paired donors, with incorporation or reduction of molecular oxygen"/>
    <property type="evidence" value="ECO:0007669"/>
    <property type="project" value="InterPro"/>
</dbReference>
<dbReference type="Gene3D" id="1.10.630.10">
    <property type="entry name" value="Cytochrome P450"/>
    <property type="match status" value="1"/>
</dbReference>
<evidence type="ECO:0000256" key="5">
    <source>
        <dbReference type="ARBA" id="ARBA00023004"/>
    </source>
</evidence>
<dbReference type="OrthoDB" id="1055148at2759"/>
<dbReference type="EMBL" id="LUEZ02000021">
    <property type="protein sequence ID" value="RDB27059.1"/>
    <property type="molecule type" value="Genomic_DNA"/>
</dbReference>
<evidence type="ECO:0000256" key="6">
    <source>
        <dbReference type="PIRSR" id="PIRSR602403-1"/>
    </source>
</evidence>
<dbReference type="Proteomes" id="UP000076154">
    <property type="component" value="Unassembled WGS sequence"/>
</dbReference>
<comment type="cofactor">
    <cofactor evidence="1 6">
        <name>heme</name>
        <dbReference type="ChEBI" id="CHEBI:30413"/>
    </cofactor>
</comment>
<feature type="transmembrane region" description="Helical" evidence="7">
    <location>
        <begin position="281"/>
        <end position="307"/>
    </location>
</feature>
<evidence type="ECO:0000256" key="2">
    <source>
        <dbReference type="ARBA" id="ARBA00010617"/>
    </source>
</evidence>
<keyword evidence="4 6" id="KW-0479">Metal-binding</keyword>
<evidence type="ECO:0000256" key="1">
    <source>
        <dbReference type="ARBA" id="ARBA00001971"/>
    </source>
</evidence>
<dbReference type="PANTHER" id="PTHR24304">
    <property type="entry name" value="CYTOCHROME P450 FAMILY 7"/>
    <property type="match status" value="1"/>
</dbReference>